<dbReference type="Pfam" id="PF00210">
    <property type="entry name" value="Ferritin"/>
    <property type="match status" value="1"/>
</dbReference>
<dbReference type="InterPro" id="IPR009040">
    <property type="entry name" value="Ferritin-like_diiron"/>
</dbReference>
<evidence type="ECO:0000256" key="5">
    <source>
        <dbReference type="PIRSR" id="PIRSR601519-1"/>
    </source>
</evidence>
<keyword evidence="7" id="KW-0732">Signal</keyword>
<dbReference type="SUPFAM" id="SSF47240">
    <property type="entry name" value="Ferritin-like"/>
    <property type="match status" value="1"/>
</dbReference>
<evidence type="ECO:0000256" key="2">
    <source>
        <dbReference type="ARBA" id="ARBA00022434"/>
    </source>
</evidence>
<dbReference type="AlphaFoldDB" id="A0ABD2XJW3"/>
<evidence type="ECO:0000256" key="7">
    <source>
        <dbReference type="SAM" id="SignalP"/>
    </source>
</evidence>
<comment type="caution">
    <text evidence="9">The sequence shown here is derived from an EMBL/GenBank/DDBJ whole genome shotgun (WGS) entry which is preliminary data.</text>
</comment>
<evidence type="ECO:0000256" key="4">
    <source>
        <dbReference type="ARBA" id="ARBA00023004"/>
    </source>
</evidence>
<evidence type="ECO:0000256" key="1">
    <source>
        <dbReference type="ARBA" id="ARBA00007513"/>
    </source>
</evidence>
<dbReference type="GO" id="GO:0006879">
    <property type="term" value="P:intracellular iron ion homeostasis"/>
    <property type="evidence" value="ECO:0007669"/>
    <property type="project" value="UniProtKB-KW"/>
</dbReference>
<dbReference type="InterPro" id="IPR001519">
    <property type="entry name" value="Ferritin"/>
</dbReference>
<dbReference type="GO" id="GO:0046872">
    <property type="term" value="F:metal ion binding"/>
    <property type="evidence" value="ECO:0007669"/>
    <property type="project" value="UniProtKB-KW"/>
</dbReference>
<comment type="function">
    <text evidence="6">Stores iron in a soluble, non-toxic, readily available form. Important for iron homeostasis. Iron is taken up in the ferrous form and deposited as ferric hydroxides after oxidation.</text>
</comment>
<dbReference type="PANTHER" id="PTHR11431:SF51">
    <property type="entry name" value="FERRITIN"/>
    <property type="match status" value="1"/>
</dbReference>
<accession>A0ABD2XJW3</accession>
<protein>
    <recommendedName>
        <fullName evidence="6">Ferritin</fullName>
    </recommendedName>
</protein>
<dbReference type="InterPro" id="IPR012347">
    <property type="entry name" value="Ferritin-like"/>
</dbReference>
<keyword evidence="2 6" id="KW-0409">Iron storage</keyword>
<dbReference type="PANTHER" id="PTHR11431">
    <property type="entry name" value="FERRITIN"/>
    <property type="match status" value="1"/>
</dbReference>
<feature type="signal peptide" evidence="7">
    <location>
        <begin position="1"/>
        <end position="17"/>
    </location>
</feature>
<keyword evidence="10" id="KW-1185">Reference proteome</keyword>
<organism evidence="9 10">
    <name type="scientific">Trichogramma kaykai</name>
    <dbReference type="NCBI Taxonomy" id="54128"/>
    <lineage>
        <taxon>Eukaryota</taxon>
        <taxon>Metazoa</taxon>
        <taxon>Ecdysozoa</taxon>
        <taxon>Arthropoda</taxon>
        <taxon>Hexapoda</taxon>
        <taxon>Insecta</taxon>
        <taxon>Pterygota</taxon>
        <taxon>Neoptera</taxon>
        <taxon>Endopterygota</taxon>
        <taxon>Hymenoptera</taxon>
        <taxon>Apocrita</taxon>
        <taxon>Proctotrupomorpha</taxon>
        <taxon>Chalcidoidea</taxon>
        <taxon>Trichogrammatidae</taxon>
        <taxon>Trichogramma</taxon>
    </lineage>
</organism>
<reference evidence="9 10" key="1">
    <citation type="journal article" date="2024" name="bioRxiv">
        <title>A reference genome for Trichogramma kaykai: A tiny desert-dwelling parasitoid wasp with competing sex-ratio distorters.</title>
        <authorList>
            <person name="Culotta J."/>
            <person name="Lindsey A.R."/>
        </authorList>
    </citation>
    <scope>NUCLEOTIDE SEQUENCE [LARGE SCALE GENOMIC DNA]</scope>
    <source>
        <strain evidence="9 10">KSX58</strain>
    </source>
</reference>
<dbReference type="Proteomes" id="UP001627154">
    <property type="component" value="Unassembled WGS sequence"/>
</dbReference>
<dbReference type="PROSITE" id="PS50905">
    <property type="entry name" value="FERRITIN_LIKE"/>
    <property type="match status" value="1"/>
</dbReference>
<feature type="chain" id="PRO_5044840015" description="Ferritin" evidence="7">
    <location>
        <begin position="18"/>
        <end position="223"/>
    </location>
</feature>
<feature type="binding site" evidence="5">
    <location>
        <position position="186"/>
    </location>
    <ligand>
        <name>Fe cation</name>
        <dbReference type="ChEBI" id="CHEBI:24875"/>
        <label>1</label>
    </ligand>
</feature>
<evidence type="ECO:0000256" key="3">
    <source>
        <dbReference type="ARBA" id="ARBA00022723"/>
    </source>
</evidence>
<dbReference type="InterPro" id="IPR008331">
    <property type="entry name" value="Ferritin_DPS_dom"/>
</dbReference>
<gene>
    <name evidence="9" type="ORF">TKK_002333</name>
</gene>
<keyword evidence="4 5" id="KW-0408">Iron</keyword>
<dbReference type="InterPro" id="IPR009078">
    <property type="entry name" value="Ferritin-like_SF"/>
</dbReference>
<dbReference type="CDD" id="cd01056">
    <property type="entry name" value="Euk_Ferritin"/>
    <property type="match status" value="1"/>
</dbReference>
<keyword evidence="3 5" id="KW-0479">Metal-binding</keyword>
<dbReference type="Gene3D" id="1.20.1260.10">
    <property type="match status" value="1"/>
</dbReference>
<feature type="domain" description="Ferritin-like diiron" evidence="8">
    <location>
        <begin position="49"/>
        <end position="204"/>
    </location>
</feature>
<sequence length="223" mass="25122">MFLIVLLCGLLVSSSTAEFCYDEVEAACSPKPVSSLLDGPNLPNCNAKYGAIDSLQTDLQAYANGQLESSFEYLLMSTHFGNYETNRAGFQKLYRKLSDLAWQKSIDLIKYISTRGGKMNFNQLPHLKKNSKESHNLEVSELHSLAKALDSQKQLANEVLRLHNLAKNHQDAAIAHYLEEEFLEKQTEEIRNLAGHTADLKNLLNRDAPLAVFLFDEYLQKAL</sequence>
<dbReference type="PROSITE" id="PS00204">
    <property type="entry name" value="FERRITIN_2"/>
    <property type="match status" value="1"/>
</dbReference>
<evidence type="ECO:0000259" key="8">
    <source>
        <dbReference type="PROSITE" id="PS50905"/>
    </source>
</evidence>
<comment type="similarity">
    <text evidence="1 6">Belongs to the ferritin family.</text>
</comment>
<evidence type="ECO:0000313" key="9">
    <source>
        <dbReference type="EMBL" id="KAL3405303.1"/>
    </source>
</evidence>
<evidence type="ECO:0000313" key="10">
    <source>
        <dbReference type="Proteomes" id="UP001627154"/>
    </source>
</evidence>
<dbReference type="EMBL" id="JBJJXI010000021">
    <property type="protein sequence ID" value="KAL3405303.1"/>
    <property type="molecule type" value="Genomic_DNA"/>
</dbReference>
<name>A0ABD2XJW3_9HYME</name>
<proteinExistence type="inferred from homology"/>
<evidence type="ECO:0000256" key="6">
    <source>
        <dbReference type="RuleBase" id="RU361145"/>
    </source>
</evidence>
<dbReference type="InterPro" id="IPR014034">
    <property type="entry name" value="Ferritin_CS"/>
</dbReference>